<dbReference type="RefSeq" id="WP_012108427.1">
    <property type="nucleotide sequence ID" value="NC_009714.1"/>
</dbReference>
<keyword evidence="2" id="KW-1185">Reference proteome</keyword>
<dbReference type="OrthoDB" id="5363742at2"/>
<dbReference type="Pfam" id="PF07963">
    <property type="entry name" value="N_methyl"/>
    <property type="match status" value="1"/>
</dbReference>
<accession>A7I0U9</accession>
<proteinExistence type="predicted"/>
<dbReference type="Gene3D" id="3.30.700.10">
    <property type="entry name" value="Glycoprotein, Type 4 Pilin"/>
    <property type="match status" value="1"/>
</dbReference>
<evidence type="ECO:0000313" key="2">
    <source>
        <dbReference type="Proteomes" id="UP000002407"/>
    </source>
</evidence>
<dbReference type="InterPro" id="IPR012902">
    <property type="entry name" value="N_methyl_site"/>
</dbReference>
<dbReference type="EMBL" id="CP000776">
    <property type="protein sequence ID" value="ABS51411.1"/>
    <property type="molecule type" value="Genomic_DNA"/>
</dbReference>
<dbReference type="HOGENOM" id="CLU_1277076_0_0_7"/>
<dbReference type="InterPro" id="IPR045584">
    <property type="entry name" value="Pilin-like"/>
</dbReference>
<dbReference type="AlphaFoldDB" id="A7I0U9"/>
<gene>
    <name evidence="1" type="ordered locus">CHAB381_0552</name>
</gene>
<dbReference type="STRING" id="360107.CHAB381_0552"/>
<sequence length="203" mass="22989">MRKAFTMIELILTIVILAIATMAIPNMIAQTAELNTFALKQELALNAKTVMSQIVKFPWDTSADICEVTNKSIGSVNYSIRHNVAAPVDNNASKLDGIVEFDPVKKNVKFEKYNNNTITNMNDFDKLYWEFDNTVTDNTSRGDFILHTRVYSQICYVANPFDENCVGDSTNIKKITVTAVDQNDPNNYVKIRYYAFNIGFTDK</sequence>
<organism evidence="1 2">
    <name type="scientific">Campylobacter hominis (strain ATCC BAA-381 / DSM 21671 / CCUG 45161 / LMG 19568 / NCTC 13146 / CH001A)</name>
    <dbReference type="NCBI Taxonomy" id="360107"/>
    <lineage>
        <taxon>Bacteria</taxon>
        <taxon>Pseudomonadati</taxon>
        <taxon>Campylobacterota</taxon>
        <taxon>Epsilonproteobacteria</taxon>
        <taxon>Campylobacterales</taxon>
        <taxon>Campylobacteraceae</taxon>
        <taxon>Campylobacter</taxon>
    </lineage>
</organism>
<protein>
    <submittedName>
        <fullName evidence="1">Putative prepilin-type N-cleavage/methylation domain protein</fullName>
    </submittedName>
</protein>
<dbReference type="SUPFAM" id="SSF54523">
    <property type="entry name" value="Pili subunits"/>
    <property type="match status" value="1"/>
</dbReference>
<dbReference type="eggNOG" id="COG2165">
    <property type="taxonomic scope" value="Bacteria"/>
</dbReference>
<dbReference type="KEGG" id="cha:CHAB381_0552"/>
<reference evidence="2" key="1">
    <citation type="submission" date="2007-07" db="EMBL/GenBank/DDBJ databases">
        <title>Complete genome sequence of Campylobacter hominis ATCC BAA-381, a commensal isolated from the human gastrointestinal tract.</title>
        <authorList>
            <person name="Fouts D.E."/>
            <person name="Mongodin E.F."/>
            <person name="Puiu D."/>
            <person name="Sebastian Y."/>
            <person name="Miller W.G."/>
            <person name="Mandrell R.E."/>
            <person name="Nelson K.E."/>
        </authorList>
    </citation>
    <scope>NUCLEOTIDE SEQUENCE [LARGE SCALE GENOMIC DNA]</scope>
    <source>
        <strain evidence="2">ATCC BAA-381 / LMG 19568 / NCTC 13146 / CH001A</strain>
    </source>
</reference>
<dbReference type="Proteomes" id="UP000002407">
    <property type="component" value="Chromosome"/>
</dbReference>
<evidence type="ECO:0000313" key="1">
    <source>
        <dbReference type="EMBL" id="ABS51411.1"/>
    </source>
</evidence>
<name>A7I0U9_CAMHC</name>
<dbReference type="NCBIfam" id="TIGR02532">
    <property type="entry name" value="IV_pilin_GFxxxE"/>
    <property type="match status" value="1"/>
</dbReference>